<evidence type="ECO:0000313" key="3">
    <source>
        <dbReference type="Proteomes" id="UP001259832"/>
    </source>
</evidence>
<keyword evidence="1" id="KW-0732">Signal</keyword>
<name>A0AAD9GMW0_9STRA</name>
<reference evidence="2" key="1">
    <citation type="submission" date="2023-08" db="EMBL/GenBank/DDBJ databases">
        <title>Reference Genome Resource for the Citrus Pathogen Phytophthora citrophthora.</title>
        <authorList>
            <person name="Moller H."/>
            <person name="Coetzee B."/>
            <person name="Rose L.J."/>
            <person name="Van Niekerk J.M."/>
        </authorList>
    </citation>
    <scope>NUCLEOTIDE SEQUENCE</scope>
    <source>
        <strain evidence="2">STE-U-9442</strain>
    </source>
</reference>
<proteinExistence type="predicted"/>
<dbReference type="PROSITE" id="PS51257">
    <property type="entry name" value="PROKAR_LIPOPROTEIN"/>
    <property type="match status" value="1"/>
</dbReference>
<sequence length="1489" mass="168705">MFCSATRRYYVFLVVVIACLSAVSTASVPKEAGRVLTASVPGLNQAVASNTKWTTKLIQNIKLRVGNQSPGDAFKILQLDKMGVGLFSSPGFFKWENFVRKAEQNSPETAMFSVLATRYTDDVLATMFAAAKEVDSTRSIAAKLEGAQLSNWESAGKSSTYVFKALKLHKTGDNLFESPLLSTWTTYVSRTRQSDADEAIFIKLAEQYGDAAIAKMIAAAAMVGSSAELAIKLRAVQFQYWYAVGGTPKTVNKLIGMAANSDDLTKKLDDGIEKLRDTTNFNTYASYVRKYNAQNPDHEVSMLAAIVGRYGDDETAKLLQTMTKYSSTQNVAMKLSREQVELWMAAKKTPKEVFALLKLDKNVNDLLSSPALYSMDDFLNAYNRQHKDQHTSLMKVVLGSYDDAQVAKALQDGLESASTKSRAWELKERQFDDWIKAGIKPKEAHADIFGGSVQPWEKKVVQQYKEHYMRAVNVPIFDDILGGVLSPKTRLNLRKWFKQEKSADEVLTLLKLDDGVEGLLSRRNMKGLKKYITWLNLKNPDGPPVTMVETLATKYGDDLVAKMLELGKRSKSSRAKKLAKTLQDEQYRVWNNKGQHPQQVFSILRLDDADTLPLGSTVLEAWVGYKVWHPSTKTTTFGAFRKAYGDRRLASYLYGASMVPQTKDVAKSMQEELFTFWIKKHIHPDDMFTRAFKINPEQGTDAIASSKYRYDPQVEERALPVRPPTVAFTDWVKNLGLKVTNTVKARYWLWRNRSVENVFQSLKLDNGLDKILDNPKLQTWATYVDLVNKKNPEKKVIMAEILIKTYGDLPVAVMLQSTRSSPKLARRLRVEQIQGWKSKGKSADEIFTLLKLDKAGSNLFVSPQLNTWYNYVNVIEKDKAKSVMASVLLAHYGEAGLSKIFREANPRVTRMRFVRMWLETAVAQHNPQRALTPEKYFRMLKLDAGVDKLLTSPNLVTWITFLGQFNAKNPGKGTTMIKTFTKFYGDEPLATMLEAAKKVPKTKKVATQFQEGQFKQWIRDGKNPQKIQDILKKGKENEEILQALLRDGRDEERALPPPPKVSLFADWAKAMGLKISDKVRARYWLWRKQSVEDVFKLLKLDGGLEKLLASRKFNTWVSFVNIYNKKNPNGKVTMAGVLSKTYGDLELAKALEVAMGSMVKAERKMGATLSLQQREGWQAAGKSADDVFVLLKLDNAGDDLFTTPQLNSWYKYVTMEADSKSLMASVLKNHYSEETLSKIFSEAKPEIQRMRIIRVQLETAVAKSKPKQILSPEEYFKILKLDDGVEKLLASSNLETWMKYVARYNTKNPDQEVSTIKILTKVYGDEELAKVLEAGKKLATTERMATELQSAQLKQWLTQYSTDDVFKLLKLDSDLNNLLTNPNLITWITFLGQFNAKNPGKGTTMVKTFTKFYGETPLAKMLESASLVPKTEKVASQFQTAQFKQWLREGKKPAEVWKSLKMEKATWMKNPDAQVWYKYKDFYKLNKPQ</sequence>
<dbReference type="Proteomes" id="UP001259832">
    <property type="component" value="Unassembled WGS sequence"/>
</dbReference>
<protein>
    <submittedName>
        <fullName evidence="2">Uncharacterized protein</fullName>
    </submittedName>
</protein>
<organism evidence="2 3">
    <name type="scientific">Phytophthora citrophthora</name>
    <dbReference type="NCBI Taxonomy" id="4793"/>
    <lineage>
        <taxon>Eukaryota</taxon>
        <taxon>Sar</taxon>
        <taxon>Stramenopiles</taxon>
        <taxon>Oomycota</taxon>
        <taxon>Peronosporomycetes</taxon>
        <taxon>Peronosporales</taxon>
        <taxon>Peronosporaceae</taxon>
        <taxon>Phytophthora</taxon>
    </lineage>
</organism>
<accession>A0AAD9GMW0</accession>
<evidence type="ECO:0000256" key="1">
    <source>
        <dbReference type="SAM" id="SignalP"/>
    </source>
</evidence>
<dbReference type="EMBL" id="JASMQC010000013">
    <property type="protein sequence ID" value="KAK1941113.1"/>
    <property type="molecule type" value="Genomic_DNA"/>
</dbReference>
<keyword evidence="3" id="KW-1185">Reference proteome</keyword>
<feature type="chain" id="PRO_5041906545" evidence="1">
    <location>
        <begin position="27"/>
        <end position="1489"/>
    </location>
</feature>
<feature type="signal peptide" evidence="1">
    <location>
        <begin position="1"/>
        <end position="26"/>
    </location>
</feature>
<evidence type="ECO:0000313" key="2">
    <source>
        <dbReference type="EMBL" id="KAK1941113.1"/>
    </source>
</evidence>
<gene>
    <name evidence="2" type="ORF">P3T76_007819</name>
</gene>
<comment type="caution">
    <text evidence="2">The sequence shown here is derived from an EMBL/GenBank/DDBJ whole genome shotgun (WGS) entry which is preliminary data.</text>
</comment>